<dbReference type="AlphaFoldDB" id="A0A4R9LRX5"/>
<gene>
    <name evidence="10" type="ORF">EHS11_08340</name>
</gene>
<feature type="transmembrane region" description="Helical" evidence="8">
    <location>
        <begin position="271"/>
        <end position="290"/>
    </location>
</feature>
<sequence>MLWNYSTFSKSLKPNKKPPLLFPSNPILTRLPQATFLILSLFFWFYFFTQTASIPPIWPDEVLFFSPAQAFAKTGHLTTNVLEGLVPGMEYKTLWMPPGFLILSSLFLKILPDTIYSFRFFSALTVFLSAWLFYKLLVREKFSKFTAMIGFATILSEPLVFRFGTSGRMEGLTALFFLTSIYVAGSKRGNISKSFLTGIFLSCSAMTHPFGASFGLVSLFFLVRDKDSTLQKFFFFVLGGMIPIGLWVAYIHPDWDLLTIQFGAQLIRKQILFGSFTALTKLKVFLFGFAFSKVRLIIIITQIFTLVLISISLYKKKHELNSRLNVYWIWILSVSFALYSSSEGWYVFHFIFPFAWGMALLAEQKYFGRILSLAGVSLSFVGWLQIVNIHWIQTDSTSILNTQFQKLATVLKPHNKIYLQTIPDPYFYLSDIYPNKKFLEFIPGELEFPSNEYTLVIESQDAFVFYNDSLKNQAISLFLSSHPEWIREEWDIPVPSNHWLHFKTIVYHKPTGNEHASP</sequence>
<proteinExistence type="predicted"/>
<dbReference type="GO" id="GO:0010041">
    <property type="term" value="P:response to iron(III) ion"/>
    <property type="evidence" value="ECO:0007669"/>
    <property type="project" value="TreeGrafter"/>
</dbReference>
<feature type="transmembrane region" description="Helical" evidence="8">
    <location>
        <begin position="296"/>
        <end position="314"/>
    </location>
</feature>
<accession>A0A4R9LRX5</accession>
<evidence type="ECO:0000256" key="8">
    <source>
        <dbReference type="SAM" id="Phobius"/>
    </source>
</evidence>
<feature type="transmembrane region" description="Helical" evidence="8">
    <location>
        <begin position="370"/>
        <end position="392"/>
    </location>
</feature>
<comment type="caution">
    <text evidence="10">The sequence shown here is derived from an EMBL/GenBank/DDBJ whole genome shotgun (WGS) entry which is preliminary data.</text>
</comment>
<evidence type="ECO:0000256" key="6">
    <source>
        <dbReference type="ARBA" id="ARBA00022989"/>
    </source>
</evidence>
<keyword evidence="4 10" id="KW-0808">Transferase</keyword>
<keyword evidence="2" id="KW-1003">Cell membrane</keyword>
<keyword evidence="3 10" id="KW-0328">Glycosyltransferase</keyword>
<dbReference type="GO" id="GO:0009103">
    <property type="term" value="P:lipopolysaccharide biosynthetic process"/>
    <property type="evidence" value="ECO:0007669"/>
    <property type="project" value="UniProtKB-ARBA"/>
</dbReference>
<keyword evidence="6 8" id="KW-1133">Transmembrane helix</keyword>
<comment type="subcellular location">
    <subcellularLocation>
        <location evidence="1">Cell membrane</location>
        <topology evidence="1">Multi-pass membrane protein</topology>
    </subcellularLocation>
</comment>
<reference evidence="10" key="1">
    <citation type="journal article" date="2019" name="PLoS Negl. Trop. Dis.">
        <title>Revisiting the worldwide diversity of Leptospira species in the environment.</title>
        <authorList>
            <person name="Vincent A.T."/>
            <person name="Schiettekatte O."/>
            <person name="Bourhy P."/>
            <person name="Veyrier F.J."/>
            <person name="Picardeau M."/>
        </authorList>
    </citation>
    <scope>NUCLEOTIDE SEQUENCE [LARGE SCALE GENOMIC DNA]</scope>
    <source>
        <strain evidence="10">201400974</strain>
    </source>
</reference>
<evidence type="ECO:0000256" key="1">
    <source>
        <dbReference type="ARBA" id="ARBA00004651"/>
    </source>
</evidence>
<protein>
    <submittedName>
        <fullName evidence="10">Dolichyl-phosphate-mannose--protein mannosyltransferase</fullName>
    </submittedName>
</protein>
<dbReference type="PANTHER" id="PTHR33908:SF3">
    <property type="entry name" value="UNDECAPRENYL PHOSPHATE-ALPHA-4-AMINO-4-DEOXY-L-ARABINOSE ARABINOSYL TRANSFERASE"/>
    <property type="match status" value="1"/>
</dbReference>
<dbReference type="Proteomes" id="UP000298264">
    <property type="component" value="Unassembled WGS sequence"/>
</dbReference>
<feature type="domain" description="Glycosyltransferase RgtA/B/C/D-like" evidence="9">
    <location>
        <begin position="97"/>
        <end position="242"/>
    </location>
</feature>
<keyword evidence="11" id="KW-1185">Reference proteome</keyword>
<dbReference type="InterPro" id="IPR050297">
    <property type="entry name" value="LipidA_mod_glycosyltrf_83"/>
</dbReference>
<dbReference type="Pfam" id="PF13231">
    <property type="entry name" value="PMT_2"/>
    <property type="match status" value="1"/>
</dbReference>
<dbReference type="GO" id="GO:0005886">
    <property type="term" value="C:plasma membrane"/>
    <property type="evidence" value="ECO:0007669"/>
    <property type="project" value="UniProtKB-SubCell"/>
</dbReference>
<dbReference type="PANTHER" id="PTHR33908">
    <property type="entry name" value="MANNOSYLTRANSFERASE YKCB-RELATED"/>
    <property type="match status" value="1"/>
</dbReference>
<keyword evidence="7 8" id="KW-0472">Membrane</keyword>
<feature type="transmembrane region" description="Helical" evidence="8">
    <location>
        <begin position="27"/>
        <end position="48"/>
    </location>
</feature>
<evidence type="ECO:0000256" key="3">
    <source>
        <dbReference type="ARBA" id="ARBA00022676"/>
    </source>
</evidence>
<evidence type="ECO:0000256" key="5">
    <source>
        <dbReference type="ARBA" id="ARBA00022692"/>
    </source>
</evidence>
<evidence type="ECO:0000313" key="11">
    <source>
        <dbReference type="Proteomes" id="UP000298264"/>
    </source>
</evidence>
<evidence type="ECO:0000256" key="7">
    <source>
        <dbReference type="ARBA" id="ARBA00023136"/>
    </source>
</evidence>
<feature type="transmembrane region" description="Helical" evidence="8">
    <location>
        <begin position="321"/>
        <end position="339"/>
    </location>
</feature>
<evidence type="ECO:0000313" key="10">
    <source>
        <dbReference type="EMBL" id="TGN11152.1"/>
    </source>
</evidence>
<dbReference type="OrthoDB" id="343596at2"/>
<dbReference type="InterPro" id="IPR038731">
    <property type="entry name" value="RgtA/B/C-like"/>
</dbReference>
<feature type="transmembrane region" description="Helical" evidence="8">
    <location>
        <begin position="118"/>
        <end position="138"/>
    </location>
</feature>
<evidence type="ECO:0000259" key="9">
    <source>
        <dbReference type="Pfam" id="PF13231"/>
    </source>
</evidence>
<dbReference type="EMBL" id="RQHV01000042">
    <property type="protein sequence ID" value="TGN11152.1"/>
    <property type="molecule type" value="Genomic_DNA"/>
</dbReference>
<keyword evidence="5 8" id="KW-0812">Transmembrane</keyword>
<feature type="transmembrane region" description="Helical" evidence="8">
    <location>
        <begin position="197"/>
        <end position="221"/>
    </location>
</feature>
<feature type="transmembrane region" description="Helical" evidence="8">
    <location>
        <begin position="233"/>
        <end position="251"/>
    </location>
</feature>
<dbReference type="GO" id="GO:0016763">
    <property type="term" value="F:pentosyltransferase activity"/>
    <property type="evidence" value="ECO:0007669"/>
    <property type="project" value="TreeGrafter"/>
</dbReference>
<name>A0A4R9LRX5_9LEPT</name>
<evidence type="ECO:0000256" key="4">
    <source>
        <dbReference type="ARBA" id="ARBA00022679"/>
    </source>
</evidence>
<organism evidence="10 11">
    <name type="scientific">Leptospira ilyithenensis</name>
    <dbReference type="NCBI Taxonomy" id="2484901"/>
    <lineage>
        <taxon>Bacteria</taxon>
        <taxon>Pseudomonadati</taxon>
        <taxon>Spirochaetota</taxon>
        <taxon>Spirochaetia</taxon>
        <taxon>Leptospirales</taxon>
        <taxon>Leptospiraceae</taxon>
        <taxon>Leptospira</taxon>
    </lineage>
</organism>
<evidence type="ECO:0000256" key="2">
    <source>
        <dbReference type="ARBA" id="ARBA00022475"/>
    </source>
</evidence>